<feature type="compositionally biased region" description="Gly residues" evidence="1">
    <location>
        <begin position="77"/>
        <end position="89"/>
    </location>
</feature>
<name>A0ABS4R6R8_9HYPH</name>
<sequence>MRKHLVATFLIAVAIGPASALALGFGTKVGPVGVGAGVEISKNGSSAETGADADGVGGVKGGASRGKKGESKIEAGGNLGGKGGGGSGPKGKSSKGKGKAKGDEASGGRASGPRVAGRGGANTITPAASAKSLRASIDLPPGLRPWKKKRAAHDRGEWAYPIRLQLTIATVPGTPSTVVGACRKAIASAASPLGAVRVRAASAGSLLRHRNGALTAPLAVRIDYAGQDGIEVRQARIRCRLDSSGKVIAVI</sequence>
<keyword evidence="2" id="KW-0732">Signal</keyword>
<evidence type="ECO:0000256" key="2">
    <source>
        <dbReference type="SAM" id="SignalP"/>
    </source>
</evidence>
<reference evidence="3 4" key="1">
    <citation type="submission" date="2021-03" db="EMBL/GenBank/DDBJ databases">
        <title>Genomic Encyclopedia of Type Strains, Phase IV (KMG-IV): sequencing the most valuable type-strain genomes for metagenomic binning, comparative biology and taxonomic classification.</title>
        <authorList>
            <person name="Goeker M."/>
        </authorList>
    </citation>
    <scope>NUCLEOTIDE SEQUENCE [LARGE SCALE GENOMIC DNA]</scope>
    <source>
        <strain evidence="3 4">DSM 13372</strain>
    </source>
</reference>
<feature type="region of interest" description="Disordered" evidence="1">
    <location>
        <begin position="42"/>
        <end position="128"/>
    </location>
</feature>
<feature type="chain" id="PRO_5046660140" evidence="2">
    <location>
        <begin position="23"/>
        <end position="251"/>
    </location>
</feature>
<proteinExistence type="predicted"/>
<gene>
    <name evidence="3" type="ORF">J2Z31_005124</name>
</gene>
<dbReference type="Proteomes" id="UP000730739">
    <property type="component" value="Unassembled WGS sequence"/>
</dbReference>
<accession>A0ABS4R6R8</accession>
<evidence type="ECO:0000313" key="3">
    <source>
        <dbReference type="EMBL" id="MBP2238587.1"/>
    </source>
</evidence>
<keyword evidence="4" id="KW-1185">Reference proteome</keyword>
<organism evidence="3 4">
    <name type="scientific">Sinorhizobium kostiense</name>
    <dbReference type="NCBI Taxonomy" id="76747"/>
    <lineage>
        <taxon>Bacteria</taxon>
        <taxon>Pseudomonadati</taxon>
        <taxon>Pseudomonadota</taxon>
        <taxon>Alphaproteobacteria</taxon>
        <taxon>Hyphomicrobiales</taxon>
        <taxon>Rhizobiaceae</taxon>
        <taxon>Sinorhizobium/Ensifer group</taxon>
        <taxon>Sinorhizobium</taxon>
    </lineage>
</organism>
<feature type="compositionally biased region" description="Gly residues" evidence="1">
    <location>
        <begin position="55"/>
        <end position="64"/>
    </location>
</feature>
<comment type="caution">
    <text evidence="3">The sequence shown here is derived from an EMBL/GenBank/DDBJ whole genome shotgun (WGS) entry which is preliminary data.</text>
</comment>
<dbReference type="RefSeq" id="WP_209605742.1">
    <property type="nucleotide sequence ID" value="NZ_JAGILA010000008.1"/>
</dbReference>
<evidence type="ECO:0000313" key="4">
    <source>
        <dbReference type="Proteomes" id="UP000730739"/>
    </source>
</evidence>
<feature type="signal peptide" evidence="2">
    <location>
        <begin position="1"/>
        <end position="22"/>
    </location>
</feature>
<protein>
    <submittedName>
        <fullName evidence="3">Uncharacterized protein</fullName>
    </submittedName>
</protein>
<dbReference type="EMBL" id="JAGILA010000008">
    <property type="protein sequence ID" value="MBP2238587.1"/>
    <property type="molecule type" value="Genomic_DNA"/>
</dbReference>
<evidence type="ECO:0000256" key="1">
    <source>
        <dbReference type="SAM" id="MobiDB-lite"/>
    </source>
</evidence>